<proteinExistence type="predicted"/>
<dbReference type="OrthoDB" id="2426596at2"/>
<organism evidence="1 2">
    <name type="scientific">Nocardioides scoriae</name>
    <dbReference type="NCBI Taxonomy" id="642780"/>
    <lineage>
        <taxon>Bacteria</taxon>
        <taxon>Bacillati</taxon>
        <taxon>Actinomycetota</taxon>
        <taxon>Actinomycetes</taxon>
        <taxon>Propionibacteriales</taxon>
        <taxon>Nocardioidaceae</taxon>
        <taxon>Nocardioides</taxon>
    </lineage>
</organism>
<dbReference type="STRING" id="642780.SAMN04488570_2677"/>
<name>A0A1H1UZI2_9ACTN</name>
<gene>
    <name evidence="1" type="ORF">SAMN04488570_2677</name>
</gene>
<evidence type="ECO:0000313" key="1">
    <source>
        <dbReference type="EMBL" id="SDS77932.1"/>
    </source>
</evidence>
<protein>
    <submittedName>
        <fullName evidence="1">Uncharacterized protein</fullName>
    </submittedName>
</protein>
<dbReference type="AlphaFoldDB" id="A0A1H1UZI2"/>
<dbReference type="RefSeq" id="WP_091730511.1">
    <property type="nucleotide sequence ID" value="NZ_LT629757.1"/>
</dbReference>
<evidence type="ECO:0000313" key="2">
    <source>
        <dbReference type="Proteomes" id="UP000198859"/>
    </source>
</evidence>
<keyword evidence="2" id="KW-1185">Reference proteome</keyword>
<dbReference type="EMBL" id="LT629757">
    <property type="protein sequence ID" value="SDS77932.1"/>
    <property type="molecule type" value="Genomic_DNA"/>
</dbReference>
<accession>A0A1H1UZI2</accession>
<reference evidence="2" key="1">
    <citation type="submission" date="2016-10" db="EMBL/GenBank/DDBJ databases">
        <authorList>
            <person name="Varghese N."/>
            <person name="Submissions S."/>
        </authorList>
    </citation>
    <scope>NUCLEOTIDE SEQUENCE [LARGE SCALE GENOMIC DNA]</scope>
    <source>
        <strain evidence="2">DSM 22127</strain>
    </source>
</reference>
<dbReference type="Proteomes" id="UP000198859">
    <property type="component" value="Chromosome I"/>
</dbReference>
<sequence>MTLEFVDDTSEATWLLTCTTDRTAAEAVLWFGPPTFESYARVLQLPDPQFDRQPESEVADEVIDHMLTDAEVIGRTVAALRSRPDPRQVLFFLLWEGYPYRPALPATSRFDVAGLRVCALAMGALDDWTDWGGMPDGGHERGFAPALVWPADRAWCIAFDVESHFAGVGASSGAISRLLETDGLSAERAAYGVPRRTYG</sequence>